<evidence type="ECO:0000313" key="5">
    <source>
        <dbReference type="Proteomes" id="UP000193920"/>
    </source>
</evidence>
<feature type="transmembrane region" description="Helical" evidence="2">
    <location>
        <begin position="185"/>
        <end position="205"/>
    </location>
</feature>
<dbReference type="GO" id="GO:0080120">
    <property type="term" value="P:CAAX-box protein maturation"/>
    <property type="evidence" value="ECO:0007669"/>
    <property type="project" value="UniProtKB-ARBA"/>
</dbReference>
<dbReference type="GO" id="GO:0004175">
    <property type="term" value="F:endopeptidase activity"/>
    <property type="evidence" value="ECO:0007669"/>
    <property type="project" value="UniProtKB-ARBA"/>
</dbReference>
<keyword evidence="2" id="KW-1133">Transmembrane helix</keyword>
<feature type="region of interest" description="Disordered" evidence="1">
    <location>
        <begin position="1"/>
        <end position="23"/>
    </location>
</feature>
<dbReference type="Pfam" id="PF02517">
    <property type="entry name" value="Rce1-like"/>
    <property type="match status" value="1"/>
</dbReference>
<dbReference type="OrthoDB" id="2159521at2759"/>
<dbReference type="InterPro" id="IPR003675">
    <property type="entry name" value="Rce1/LyrA-like_dom"/>
</dbReference>
<feature type="transmembrane region" description="Helical" evidence="2">
    <location>
        <begin position="116"/>
        <end position="140"/>
    </location>
</feature>
<keyword evidence="2" id="KW-0812">Transmembrane</keyword>
<evidence type="ECO:0000256" key="2">
    <source>
        <dbReference type="SAM" id="Phobius"/>
    </source>
</evidence>
<evidence type="ECO:0000259" key="3">
    <source>
        <dbReference type="Pfam" id="PF02517"/>
    </source>
</evidence>
<feature type="transmembrane region" description="Helical" evidence="2">
    <location>
        <begin position="161"/>
        <end position="179"/>
    </location>
</feature>
<feature type="transmembrane region" description="Helical" evidence="2">
    <location>
        <begin position="67"/>
        <end position="89"/>
    </location>
</feature>
<dbReference type="EMBL" id="MCOG01000096">
    <property type="protein sequence ID" value="ORY51172.1"/>
    <property type="molecule type" value="Genomic_DNA"/>
</dbReference>
<dbReference type="PANTHER" id="PTHR36435:SF1">
    <property type="entry name" value="CAAX AMINO TERMINAL PROTEASE FAMILY PROTEIN"/>
    <property type="match status" value="1"/>
</dbReference>
<sequence length="234" mass="26952">MTSNKNTENNVNSMSEEDKKSMEFLKSQEEQVVVIDIPNQKSENETSETEKKKKHVNIFKQFLIPRVYYTAIVVYLLSVVTNIIVSILLEVLNLNDEDGKSLNEEGLEEILAKTNYSYILVLYIVLIGPILEELVFRLILFRGISIIGEKIGKNNKFIRRFIKFLAYLISSAVFAFGHFEFSFKVLISDFANFPFYFIMGIYLAIAYDYDGYFLAAVLTHILNNSVATLLNFLF</sequence>
<accession>A0A1Y2CVW7</accession>
<name>A0A1Y2CVW7_9FUNG</name>
<dbReference type="PANTHER" id="PTHR36435">
    <property type="entry name" value="SLR1288 PROTEIN"/>
    <property type="match status" value="1"/>
</dbReference>
<dbReference type="AlphaFoldDB" id="A0A1Y2CVW7"/>
<proteinExistence type="predicted"/>
<feature type="compositionally biased region" description="Polar residues" evidence="1">
    <location>
        <begin position="1"/>
        <end position="14"/>
    </location>
</feature>
<feature type="domain" description="CAAX prenyl protease 2/Lysostaphin resistance protein A-like" evidence="3">
    <location>
        <begin position="117"/>
        <end position="225"/>
    </location>
</feature>
<evidence type="ECO:0000256" key="1">
    <source>
        <dbReference type="SAM" id="MobiDB-lite"/>
    </source>
</evidence>
<protein>
    <submittedName>
        <fullName evidence="4">Abi-domain-containing protein</fullName>
    </submittedName>
</protein>
<dbReference type="InterPro" id="IPR052710">
    <property type="entry name" value="CAAX_protease"/>
</dbReference>
<keyword evidence="5" id="KW-1185">Reference proteome</keyword>
<gene>
    <name evidence="4" type="ORF">LY90DRAFT_670640</name>
</gene>
<keyword evidence="2" id="KW-0472">Membrane</keyword>
<organism evidence="4 5">
    <name type="scientific">Neocallimastix californiae</name>
    <dbReference type="NCBI Taxonomy" id="1754190"/>
    <lineage>
        <taxon>Eukaryota</taxon>
        <taxon>Fungi</taxon>
        <taxon>Fungi incertae sedis</taxon>
        <taxon>Chytridiomycota</taxon>
        <taxon>Chytridiomycota incertae sedis</taxon>
        <taxon>Neocallimastigomycetes</taxon>
        <taxon>Neocallimastigales</taxon>
        <taxon>Neocallimastigaceae</taxon>
        <taxon>Neocallimastix</taxon>
    </lineage>
</organism>
<evidence type="ECO:0000313" key="4">
    <source>
        <dbReference type="EMBL" id="ORY51172.1"/>
    </source>
</evidence>
<comment type="caution">
    <text evidence="4">The sequence shown here is derived from an EMBL/GenBank/DDBJ whole genome shotgun (WGS) entry which is preliminary data.</text>
</comment>
<dbReference type="Proteomes" id="UP000193920">
    <property type="component" value="Unassembled WGS sequence"/>
</dbReference>
<reference evidence="4 5" key="1">
    <citation type="submission" date="2016-08" db="EMBL/GenBank/DDBJ databases">
        <title>A Parts List for Fungal Cellulosomes Revealed by Comparative Genomics.</title>
        <authorList>
            <consortium name="DOE Joint Genome Institute"/>
            <person name="Haitjema C.H."/>
            <person name="Gilmore S.P."/>
            <person name="Henske J.K."/>
            <person name="Solomon K.V."/>
            <person name="De Groot R."/>
            <person name="Kuo A."/>
            <person name="Mondo S.J."/>
            <person name="Salamov A.A."/>
            <person name="Labutti K."/>
            <person name="Zhao Z."/>
            <person name="Chiniquy J."/>
            <person name="Barry K."/>
            <person name="Brewer H.M."/>
            <person name="Purvine S.O."/>
            <person name="Wright A.T."/>
            <person name="Boxma B."/>
            <person name="Van Alen T."/>
            <person name="Hackstein J.H."/>
            <person name="Baker S.E."/>
            <person name="Grigoriev I.V."/>
            <person name="O'Malley M.A."/>
        </authorList>
    </citation>
    <scope>NUCLEOTIDE SEQUENCE [LARGE SCALE GENOMIC DNA]</scope>
    <source>
        <strain evidence="4 5">G1</strain>
    </source>
</reference>